<dbReference type="Proteomes" id="UP000540014">
    <property type="component" value="Unassembled WGS sequence"/>
</dbReference>
<dbReference type="EMBL" id="JABAFR010000016">
    <property type="protein sequence ID" value="NME44719.1"/>
    <property type="molecule type" value="Genomic_DNA"/>
</dbReference>
<accession>A0A3E3DXD3</accession>
<protein>
    <submittedName>
        <fullName evidence="3">PHP domain-containing protein</fullName>
    </submittedName>
</protein>
<dbReference type="Gene3D" id="1.10.150.650">
    <property type="match status" value="1"/>
</dbReference>
<dbReference type="InterPro" id="IPR052018">
    <property type="entry name" value="PHP_domain"/>
</dbReference>
<dbReference type="AlphaFoldDB" id="A0A3E3DXD3"/>
<dbReference type="InterPro" id="IPR004013">
    <property type="entry name" value="PHP_dom"/>
</dbReference>
<dbReference type="Gene3D" id="3.20.20.140">
    <property type="entry name" value="Metal-dependent hydrolases"/>
    <property type="match status" value="1"/>
</dbReference>
<evidence type="ECO:0000313" key="5">
    <source>
        <dbReference type="Proteomes" id="UP000540014"/>
    </source>
</evidence>
<evidence type="ECO:0000313" key="4">
    <source>
        <dbReference type="Proteomes" id="UP000260721"/>
    </source>
</evidence>
<dbReference type="EMBL" id="QUSK01000027">
    <property type="protein sequence ID" value="RGD73924.1"/>
    <property type="molecule type" value="Genomic_DNA"/>
</dbReference>
<reference evidence="3 4" key="1">
    <citation type="submission" date="2018-08" db="EMBL/GenBank/DDBJ databases">
        <title>A genome reference for cultivated species of the human gut microbiota.</title>
        <authorList>
            <person name="Zou Y."/>
            <person name="Xue W."/>
            <person name="Luo G."/>
        </authorList>
    </citation>
    <scope>NUCLEOTIDE SEQUENCE [LARGE SCALE GENOMIC DNA]</scope>
    <source>
        <strain evidence="3 4">TF08-11</strain>
    </source>
</reference>
<dbReference type="CDD" id="cd07438">
    <property type="entry name" value="PHP_HisPPase_AMP"/>
    <property type="match status" value="1"/>
</dbReference>
<dbReference type="SUPFAM" id="SSF89550">
    <property type="entry name" value="PHP domain-like"/>
    <property type="match status" value="1"/>
</dbReference>
<proteinExistence type="predicted"/>
<comment type="caution">
    <text evidence="3">The sequence shown here is derived from an EMBL/GenBank/DDBJ whole genome shotgun (WGS) entry which is preliminary data.</text>
</comment>
<reference evidence="2 5" key="2">
    <citation type="submission" date="2020-04" db="EMBL/GenBank/DDBJ databases">
        <authorList>
            <person name="Hitch T.C.A."/>
            <person name="Wylensek D."/>
            <person name="Clavel T."/>
        </authorList>
    </citation>
    <scope>NUCLEOTIDE SEQUENCE [LARGE SCALE GENOMIC DNA]</scope>
    <source>
        <strain evidence="2 5">BSM-383-APC-22F</strain>
    </source>
</reference>
<dbReference type="GO" id="GO:0035312">
    <property type="term" value="F:5'-3' DNA exonuclease activity"/>
    <property type="evidence" value="ECO:0007669"/>
    <property type="project" value="TreeGrafter"/>
</dbReference>
<dbReference type="GO" id="GO:0004534">
    <property type="term" value="F:5'-3' RNA exonuclease activity"/>
    <property type="evidence" value="ECO:0007669"/>
    <property type="project" value="TreeGrafter"/>
</dbReference>
<evidence type="ECO:0000313" key="3">
    <source>
        <dbReference type="EMBL" id="RGD73924.1"/>
    </source>
</evidence>
<dbReference type="SMART" id="SM00481">
    <property type="entry name" value="POLIIIAc"/>
    <property type="match status" value="1"/>
</dbReference>
<gene>
    <name evidence="3" type="ORF">DXC78_10640</name>
    <name evidence="2" type="ORF">HF861_07435</name>
</gene>
<evidence type="ECO:0000313" key="2">
    <source>
        <dbReference type="EMBL" id="NME44719.1"/>
    </source>
</evidence>
<dbReference type="InterPro" id="IPR016195">
    <property type="entry name" value="Pol/histidinol_Pase-like"/>
</dbReference>
<dbReference type="Proteomes" id="UP000260721">
    <property type="component" value="Unassembled WGS sequence"/>
</dbReference>
<dbReference type="PANTHER" id="PTHR42924:SF3">
    <property type="entry name" value="POLYMERASE_HISTIDINOL PHOSPHATASE N-TERMINAL DOMAIN-CONTAINING PROTEIN"/>
    <property type="match status" value="1"/>
</dbReference>
<dbReference type="RefSeq" id="WP_117447001.1">
    <property type="nucleotide sequence ID" value="NZ_CALCIP010000011.1"/>
</dbReference>
<organism evidence="3 4">
    <name type="scientific">Faecalicoccus pleomorphus</name>
    <dbReference type="NCBI Taxonomy" id="1323"/>
    <lineage>
        <taxon>Bacteria</taxon>
        <taxon>Bacillati</taxon>
        <taxon>Bacillota</taxon>
        <taxon>Erysipelotrichia</taxon>
        <taxon>Erysipelotrichales</taxon>
        <taxon>Erysipelotrichaceae</taxon>
        <taxon>Faecalicoccus</taxon>
    </lineage>
</organism>
<name>A0A3E3DXD3_9FIRM</name>
<feature type="domain" description="Polymerase/histidinol phosphatase N-terminal" evidence="1">
    <location>
        <begin position="4"/>
        <end position="69"/>
    </location>
</feature>
<sequence>MKYADLHMHTNHSDGVCEIKDVLKDAKAHGLEVISITDHDTINHYDEIYKEAKKIGLKVIKGVEMSCYDFDVYKKVHIVGLWINPFCPHIESLCSKTLASRDAYHKELIEHLKEQGYDISYADAKKYSKYSIVFKMNIFQALQEKYPKEMTPQKYKELFASKTSKETDLKMGYIPVKEGIQAILNDGGIPILAHPCQYDNYAEIQKYVEYGLMGIEINHSKMKEKDYPLVQYYADKFHLLKSGGSDYHDPKLITFGQFGLTKQEFTDLESAVSALR</sequence>
<dbReference type="PANTHER" id="PTHR42924">
    <property type="entry name" value="EXONUCLEASE"/>
    <property type="match status" value="1"/>
</dbReference>
<dbReference type="Pfam" id="PF02811">
    <property type="entry name" value="PHP"/>
    <property type="match status" value="1"/>
</dbReference>
<evidence type="ECO:0000259" key="1">
    <source>
        <dbReference type="SMART" id="SM00481"/>
    </source>
</evidence>
<dbReference type="InterPro" id="IPR003141">
    <property type="entry name" value="Pol/His_phosphatase_N"/>
</dbReference>